<sequence length="344" mass="39396">MIGYIGTGKSFAGCIGYCLEDKKNLTKEEKRHLSFKDNLQHLNRAEVLFYNRCFGDKKELVRDFIDVSKLSRKIENPVLHMSLRLAPGDAITKSQLEQIGRKCAAEFGVADNQYLCILHKDTAEQHIHIVANRVGFDGRVASDSNSYKRMAALCRKLEKEFNLREVLSPRKFLTDSEKGLQRHDKRKQTLAAEVGKCLSLAGSFADFERLLGERNYSIIKGRGITFIDDRKVKVKGSDIGFPLSKINKIFEVKRQLANKRNEEIEYRKTLDNQLVAASHLTLRDRTALQINHMNALKAWSGRQEIDTLGSLIEILLRYEQPNGEIPYQFIRRKKKKGLWGELGL</sequence>
<dbReference type="Pfam" id="PF03432">
    <property type="entry name" value="Relaxase"/>
    <property type="match status" value="1"/>
</dbReference>
<organism evidence="2 3">
    <name type="scientific">Deminuibacter soli</name>
    <dbReference type="NCBI Taxonomy" id="2291815"/>
    <lineage>
        <taxon>Bacteria</taxon>
        <taxon>Pseudomonadati</taxon>
        <taxon>Bacteroidota</taxon>
        <taxon>Chitinophagia</taxon>
        <taxon>Chitinophagales</taxon>
        <taxon>Chitinophagaceae</taxon>
        <taxon>Deminuibacter</taxon>
    </lineage>
</organism>
<reference evidence="2 3" key="1">
    <citation type="submission" date="2018-08" db="EMBL/GenBank/DDBJ databases">
        <title>Chitinophagaceae sp. K23C18032701, a novel bacterium isolated from forest soil.</title>
        <authorList>
            <person name="Wang C."/>
        </authorList>
    </citation>
    <scope>NUCLEOTIDE SEQUENCE [LARGE SCALE GENOMIC DNA]</scope>
    <source>
        <strain evidence="2 3">K23C18032701</strain>
    </source>
</reference>
<comment type="caution">
    <text evidence="2">The sequence shown here is derived from an EMBL/GenBank/DDBJ whole genome shotgun (WGS) entry which is preliminary data.</text>
</comment>
<protein>
    <submittedName>
        <fullName evidence="2">Relaxase</fullName>
    </submittedName>
</protein>
<feature type="domain" description="MobA/VirD2-like nuclease" evidence="1">
    <location>
        <begin position="43"/>
        <end position="163"/>
    </location>
</feature>
<dbReference type="RefSeq" id="WP_116848309.1">
    <property type="nucleotide sequence ID" value="NZ_QTJU01000006.1"/>
</dbReference>
<evidence type="ECO:0000313" key="3">
    <source>
        <dbReference type="Proteomes" id="UP000261284"/>
    </source>
</evidence>
<dbReference type="OrthoDB" id="915634at2"/>
<dbReference type="Proteomes" id="UP000261284">
    <property type="component" value="Unassembled WGS sequence"/>
</dbReference>
<evidence type="ECO:0000313" key="2">
    <source>
        <dbReference type="EMBL" id="RFM27001.1"/>
    </source>
</evidence>
<gene>
    <name evidence="2" type="ORF">DXN05_16090</name>
</gene>
<dbReference type="AlphaFoldDB" id="A0A3E1NGM8"/>
<accession>A0A3E1NGM8</accession>
<proteinExistence type="predicted"/>
<name>A0A3E1NGM8_9BACT</name>
<dbReference type="EMBL" id="QTJU01000006">
    <property type="protein sequence ID" value="RFM27001.1"/>
    <property type="molecule type" value="Genomic_DNA"/>
</dbReference>
<evidence type="ECO:0000259" key="1">
    <source>
        <dbReference type="Pfam" id="PF03432"/>
    </source>
</evidence>
<dbReference type="InterPro" id="IPR005094">
    <property type="entry name" value="Endonuclease_MobA/VirD2"/>
</dbReference>
<keyword evidence="3" id="KW-1185">Reference proteome</keyword>